<reference evidence="7" key="1">
    <citation type="submission" date="2023-07" db="EMBL/GenBank/DDBJ databases">
        <authorList>
            <consortium name="CYATHOMIX"/>
        </authorList>
    </citation>
    <scope>NUCLEOTIDE SEQUENCE</scope>
    <source>
        <strain evidence="7">N/A</strain>
    </source>
</reference>
<dbReference type="EMBL" id="CATQJL010000305">
    <property type="protein sequence ID" value="CAJ0601749.1"/>
    <property type="molecule type" value="Genomic_DNA"/>
</dbReference>
<evidence type="ECO:0000256" key="6">
    <source>
        <dbReference type="RuleBase" id="RU366017"/>
    </source>
</evidence>
<dbReference type="Proteomes" id="UP001176961">
    <property type="component" value="Unassembled WGS sequence"/>
</dbReference>
<evidence type="ECO:0000256" key="3">
    <source>
        <dbReference type="ARBA" id="ARBA00022676"/>
    </source>
</evidence>
<evidence type="ECO:0000256" key="2">
    <source>
        <dbReference type="ARBA" id="ARBA00007647"/>
    </source>
</evidence>
<keyword evidence="8" id="KW-1185">Reference proteome</keyword>
<comment type="caution">
    <text evidence="7">The sequence shown here is derived from an EMBL/GenBank/DDBJ whole genome shotgun (WGS) entry which is preliminary data.</text>
</comment>
<keyword evidence="5" id="KW-0472">Membrane</keyword>
<organism evidence="7 8">
    <name type="scientific">Cylicocyclus nassatus</name>
    <name type="common">Nematode worm</name>
    <dbReference type="NCBI Taxonomy" id="53992"/>
    <lineage>
        <taxon>Eukaryota</taxon>
        <taxon>Metazoa</taxon>
        <taxon>Ecdysozoa</taxon>
        <taxon>Nematoda</taxon>
        <taxon>Chromadorea</taxon>
        <taxon>Rhabditida</taxon>
        <taxon>Rhabditina</taxon>
        <taxon>Rhabditomorpha</taxon>
        <taxon>Strongyloidea</taxon>
        <taxon>Strongylidae</taxon>
        <taxon>Cylicocyclus</taxon>
    </lineage>
</organism>
<name>A0AA36H0G3_CYLNA</name>
<comment type="similarity">
    <text evidence="2 6">Belongs to the glycosyltransferase 92 family.</text>
</comment>
<dbReference type="GO" id="GO:0016020">
    <property type="term" value="C:membrane"/>
    <property type="evidence" value="ECO:0007669"/>
    <property type="project" value="UniProtKB-SubCell"/>
</dbReference>
<dbReference type="Pfam" id="PF01697">
    <property type="entry name" value="Glyco_transf_92"/>
    <property type="match status" value="2"/>
</dbReference>
<evidence type="ECO:0000256" key="1">
    <source>
        <dbReference type="ARBA" id="ARBA00004167"/>
    </source>
</evidence>
<comment type="subcellular location">
    <subcellularLocation>
        <location evidence="1">Membrane</location>
        <topology evidence="1">Single-pass membrane protein</topology>
    </subcellularLocation>
</comment>
<keyword evidence="4 6" id="KW-0808">Transferase</keyword>
<evidence type="ECO:0000313" key="8">
    <source>
        <dbReference type="Proteomes" id="UP001176961"/>
    </source>
</evidence>
<dbReference type="GO" id="GO:0016757">
    <property type="term" value="F:glycosyltransferase activity"/>
    <property type="evidence" value="ECO:0007669"/>
    <property type="project" value="UniProtKB-UniRule"/>
</dbReference>
<accession>A0AA36H0G3</accession>
<evidence type="ECO:0000256" key="5">
    <source>
        <dbReference type="ARBA" id="ARBA00023136"/>
    </source>
</evidence>
<protein>
    <recommendedName>
        <fullName evidence="6">Glycosyltransferase family 92 protein</fullName>
        <ecNumber evidence="6">2.4.1.-</ecNumber>
    </recommendedName>
</protein>
<dbReference type="AlphaFoldDB" id="A0AA36H0G3"/>
<dbReference type="EC" id="2.4.1.-" evidence="6"/>
<keyword evidence="3 6" id="KW-0328">Glycosyltransferase</keyword>
<evidence type="ECO:0000256" key="4">
    <source>
        <dbReference type="ARBA" id="ARBA00022679"/>
    </source>
</evidence>
<evidence type="ECO:0000313" key="7">
    <source>
        <dbReference type="EMBL" id="CAJ0601749.1"/>
    </source>
</evidence>
<dbReference type="InterPro" id="IPR008166">
    <property type="entry name" value="Glyco_transf_92"/>
</dbReference>
<sequence>MVEHYRLQGFNHFYLYIKEIDDYSKKLLLSYEADGDAELIYLKAKTPGAHLQYAAMQVFWLWVHRVKYFYPTYRTMLINPAVVYIRHYRDVSAGNWGNVWMLPMAKFGEWNETHYPEELMNALYDRVKRKLDSVYLE</sequence>
<gene>
    <name evidence="7" type="ORF">CYNAS_LOCUS13732</name>
</gene>
<proteinExistence type="inferred from homology"/>